<keyword evidence="1" id="KW-0732">Signal</keyword>
<feature type="signal peptide" evidence="1">
    <location>
        <begin position="1"/>
        <end position="28"/>
    </location>
</feature>
<sequence length="49" mass="5533">MIRRIPLWTSYLSLIFSFSLSPCSVTDSFSFSIVFTIHGHCSCIFLNSA</sequence>
<organism evidence="2 3">
    <name type="scientific">Heterorhabditis bacteriophora</name>
    <name type="common">Entomopathogenic nematode worm</name>
    <dbReference type="NCBI Taxonomy" id="37862"/>
    <lineage>
        <taxon>Eukaryota</taxon>
        <taxon>Metazoa</taxon>
        <taxon>Ecdysozoa</taxon>
        <taxon>Nematoda</taxon>
        <taxon>Chromadorea</taxon>
        <taxon>Rhabditida</taxon>
        <taxon>Rhabditina</taxon>
        <taxon>Rhabditomorpha</taxon>
        <taxon>Strongyloidea</taxon>
        <taxon>Heterorhabditidae</taxon>
        <taxon>Heterorhabditis</taxon>
    </lineage>
</organism>
<evidence type="ECO:0000313" key="3">
    <source>
        <dbReference type="WBParaSite" id="Hba_00283"/>
    </source>
</evidence>
<name>A0A1I7W6P7_HETBA</name>
<protein>
    <submittedName>
        <fullName evidence="3">Secreted protein</fullName>
    </submittedName>
</protein>
<accession>A0A1I7W6P7</accession>
<dbReference type="AlphaFoldDB" id="A0A1I7W6P7"/>
<dbReference type="Proteomes" id="UP000095283">
    <property type="component" value="Unplaced"/>
</dbReference>
<proteinExistence type="predicted"/>
<dbReference type="WBParaSite" id="Hba_00283">
    <property type="protein sequence ID" value="Hba_00283"/>
    <property type="gene ID" value="Hba_00283"/>
</dbReference>
<evidence type="ECO:0000256" key="1">
    <source>
        <dbReference type="SAM" id="SignalP"/>
    </source>
</evidence>
<feature type="chain" id="PRO_5009310489" evidence="1">
    <location>
        <begin position="29"/>
        <end position="49"/>
    </location>
</feature>
<reference evidence="3" key="1">
    <citation type="submission" date="2016-11" db="UniProtKB">
        <authorList>
            <consortium name="WormBaseParasite"/>
        </authorList>
    </citation>
    <scope>IDENTIFICATION</scope>
</reference>
<evidence type="ECO:0000313" key="2">
    <source>
        <dbReference type="Proteomes" id="UP000095283"/>
    </source>
</evidence>
<keyword evidence="2" id="KW-1185">Reference proteome</keyword>